<sequence>MPYFKFDDDSLEPREVIRPDLTPYVALLKTKRTRSRRKPKSWPAPGPRASPAPSPRASPEPPSRWTRLDTPPAPISYPASVVPSPSNKRKEKGGYCMRFSRSLDRFHEYPNVYDEAQREPLPTLLRLPAELRQHILDLVLDDNDLFVPRPNTSTRDLALCCKTFETDLREVSKLWKTREEYLRAQPIPQFRADMDAFMADLHAPLRSASLINASISRFRRASLVNTRVTRGRVTATEARRRRRMLARMGMANMRTS</sequence>
<dbReference type="eggNOG" id="ENOG502TBZV">
    <property type="taxonomic scope" value="Eukaryota"/>
</dbReference>
<evidence type="ECO:0000313" key="3">
    <source>
        <dbReference type="Proteomes" id="UP000016931"/>
    </source>
</evidence>
<evidence type="ECO:0000256" key="1">
    <source>
        <dbReference type="SAM" id="MobiDB-lite"/>
    </source>
</evidence>
<feature type="compositionally biased region" description="Pro residues" evidence="1">
    <location>
        <begin position="42"/>
        <end position="62"/>
    </location>
</feature>
<keyword evidence="3" id="KW-1185">Reference proteome</keyword>
<accession>M3C6V0</accession>
<feature type="region of interest" description="Disordered" evidence="1">
    <location>
        <begin position="22"/>
        <end position="91"/>
    </location>
</feature>
<dbReference type="AlphaFoldDB" id="M3C6V0"/>
<feature type="compositionally biased region" description="Basic residues" evidence="1">
    <location>
        <begin position="29"/>
        <end position="40"/>
    </location>
</feature>
<dbReference type="GeneID" id="27906696"/>
<dbReference type="OrthoDB" id="3635292at2759"/>
<name>M3C6V0_SPHMS</name>
<dbReference type="EMBL" id="KB456261">
    <property type="protein sequence ID" value="EMF15956.1"/>
    <property type="molecule type" value="Genomic_DNA"/>
</dbReference>
<dbReference type="Proteomes" id="UP000016931">
    <property type="component" value="Unassembled WGS sequence"/>
</dbReference>
<reference evidence="2 3" key="1">
    <citation type="journal article" date="2012" name="PLoS Pathog.">
        <title>Diverse lifestyles and strategies of plant pathogenesis encoded in the genomes of eighteen Dothideomycetes fungi.</title>
        <authorList>
            <person name="Ohm R.A."/>
            <person name="Feau N."/>
            <person name="Henrissat B."/>
            <person name="Schoch C.L."/>
            <person name="Horwitz B.A."/>
            <person name="Barry K.W."/>
            <person name="Condon B.J."/>
            <person name="Copeland A.C."/>
            <person name="Dhillon B."/>
            <person name="Glaser F."/>
            <person name="Hesse C.N."/>
            <person name="Kosti I."/>
            <person name="LaButti K."/>
            <person name="Lindquist E.A."/>
            <person name="Lucas S."/>
            <person name="Salamov A.A."/>
            <person name="Bradshaw R.E."/>
            <person name="Ciuffetti L."/>
            <person name="Hamelin R.C."/>
            <person name="Kema G.H.J."/>
            <person name="Lawrence C."/>
            <person name="Scott J.A."/>
            <person name="Spatafora J.W."/>
            <person name="Turgeon B.G."/>
            <person name="de Wit P.J.G.M."/>
            <person name="Zhong S."/>
            <person name="Goodwin S.B."/>
            <person name="Grigoriev I.V."/>
        </authorList>
    </citation>
    <scope>NUCLEOTIDE SEQUENCE [LARGE SCALE GENOMIC DNA]</scope>
    <source>
        <strain evidence="2 3">SO2202</strain>
    </source>
</reference>
<gene>
    <name evidence="2" type="ORF">SEPMUDRAFT_61349</name>
</gene>
<dbReference type="HOGENOM" id="CLU_1086523_0_0_1"/>
<dbReference type="RefSeq" id="XP_016764077.1">
    <property type="nucleotide sequence ID" value="XM_016909559.1"/>
</dbReference>
<evidence type="ECO:0000313" key="2">
    <source>
        <dbReference type="EMBL" id="EMF15956.1"/>
    </source>
</evidence>
<protein>
    <submittedName>
        <fullName evidence="2">Uncharacterized protein</fullName>
    </submittedName>
</protein>
<organism evidence="2 3">
    <name type="scientific">Sphaerulina musiva (strain SO2202)</name>
    <name type="common">Poplar stem canker fungus</name>
    <name type="synonym">Septoria musiva</name>
    <dbReference type="NCBI Taxonomy" id="692275"/>
    <lineage>
        <taxon>Eukaryota</taxon>
        <taxon>Fungi</taxon>
        <taxon>Dikarya</taxon>
        <taxon>Ascomycota</taxon>
        <taxon>Pezizomycotina</taxon>
        <taxon>Dothideomycetes</taxon>
        <taxon>Dothideomycetidae</taxon>
        <taxon>Mycosphaerellales</taxon>
        <taxon>Mycosphaerellaceae</taxon>
        <taxon>Sphaerulina</taxon>
    </lineage>
</organism>
<proteinExistence type="predicted"/>